<dbReference type="Proteomes" id="UP001595851">
    <property type="component" value="Unassembled WGS sequence"/>
</dbReference>
<accession>A0ABV8GNA5</accession>
<organism evidence="1 2">
    <name type="scientific">Nonomuraea purpurea</name>
    <dbReference type="NCBI Taxonomy" id="1849276"/>
    <lineage>
        <taxon>Bacteria</taxon>
        <taxon>Bacillati</taxon>
        <taxon>Actinomycetota</taxon>
        <taxon>Actinomycetes</taxon>
        <taxon>Streptosporangiales</taxon>
        <taxon>Streptosporangiaceae</taxon>
        <taxon>Nonomuraea</taxon>
    </lineage>
</organism>
<protein>
    <recommendedName>
        <fullName evidence="3">SDR family NAD(P)-dependent oxidoreductase</fullName>
    </recommendedName>
</protein>
<dbReference type="RefSeq" id="WP_379535224.1">
    <property type="nucleotide sequence ID" value="NZ_JBHSBI010000044.1"/>
</dbReference>
<sequence>MRALAAQRREQDAEHGILLAAVCPGMMNTPTSGVWWDVSHAPSPAQAAVALLDLALEPVRSSHYGEVLPWAPWR</sequence>
<dbReference type="EMBL" id="JBHSBI010000044">
    <property type="protein sequence ID" value="MFC4015408.1"/>
    <property type="molecule type" value="Genomic_DNA"/>
</dbReference>
<comment type="caution">
    <text evidence="1">The sequence shown here is derived from an EMBL/GenBank/DDBJ whole genome shotgun (WGS) entry which is preliminary data.</text>
</comment>
<gene>
    <name evidence="1" type="ORF">ACFOY2_49915</name>
</gene>
<evidence type="ECO:0000313" key="2">
    <source>
        <dbReference type="Proteomes" id="UP001595851"/>
    </source>
</evidence>
<reference evidence="2" key="1">
    <citation type="journal article" date="2019" name="Int. J. Syst. Evol. Microbiol.">
        <title>The Global Catalogue of Microorganisms (GCM) 10K type strain sequencing project: providing services to taxonomists for standard genome sequencing and annotation.</title>
        <authorList>
            <consortium name="The Broad Institute Genomics Platform"/>
            <consortium name="The Broad Institute Genome Sequencing Center for Infectious Disease"/>
            <person name="Wu L."/>
            <person name="Ma J."/>
        </authorList>
    </citation>
    <scope>NUCLEOTIDE SEQUENCE [LARGE SCALE GENOMIC DNA]</scope>
    <source>
        <strain evidence="2">TBRC 1276</strain>
    </source>
</reference>
<dbReference type="SUPFAM" id="SSF51735">
    <property type="entry name" value="NAD(P)-binding Rossmann-fold domains"/>
    <property type="match status" value="1"/>
</dbReference>
<evidence type="ECO:0008006" key="3">
    <source>
        <dbReference type="Google" id="ProtNLM"/>
    </source>
</evidence>
<name>A0ABV8GNA5_9ACTN</name>
<evidence type="ECO:0000313" key="1">
    <source>
        <dbReference type="EMBL" id="MFC4015408.1"/>
    </source>
</evidence>
<keyword evidence="2" id="KW-1185">Reference proteome</keyword>
<proteinExistence type="predicted"/>
<dbReference type="InterPro" id="IPR036291">
    <property type="entry name" value="NAD(P)-bd_dom_sf"/>
</dbReference>